<dbReference type="Gene3D" id="3.30.40.10">
    <property type="entry name" value="Zinc/RING finger domain, C3HC4 (zinc finger)"/>
    <property type="match status" value="1"/>
</dbReference>
<dbReference type="STRING" id="188477.A0A433T2S1"/>
<keyword evidence="2 4" id="KW-0863">Zinc-finger</keyword>
<dbReference type="PANTHER" id="PTHR37445:SF3">
    <property type="entry name" value="ZINC FINGER PHD-TYPE DOMAIN-CONTAINING PROTEIN"/>
    <property type="match status" value="1"/>
</dbReference>
<feature type="coiled-coil region" evidence="5">
    <location>
        <begin position="88"/>
        <end position="115"/>
    </location>
</feature>
<dbReference type="Proteomes" id="UP000271974">
    <property type="component" value="Unassembled WGS sequence"/>
</dbReference>
<dbReference type="InterPro" id="IPR001965">
    <property type="entry name" value="Znf_PHD"/>
</dbReference>
<evidence type="ECO:0000256" key="2">
    <source>
        <dbReference type="ARBA" id="ARBA00022771"/>
    </source>
</evidence>
<proteinExistence type="predicted"/>
<dbReference type="OrthoDB" id="7480989at2759"/>
<dbReference type="InterPro" id="IPR011011">
    <property type="entry name" value="Znf_FYVE_PHD"/>
</dbReference>
<reference evidence="8 9" key="1">
    <citation type="submission" date="2019-01" db="EMBL/GenBank/DDBJ databases">
        <title>A draft genome assembly of the solar-powered sea slug Elysia chlorotica.</title>
        <authorList>
            <person name="Cai H."/>
            <person name="Li Q."/>
            <person name="Fang X."/>
            <person name="Li J."/>
            <person name="Curtis N.E."/>
            <person name="Altenburger A."/>
            <person name="Shibata T."/>
            <person name="Feng M."/>
            <person name="Maeda T."/>
            <person name="Schwartz J.A."/>
            <person name="Shigenobu S."/>
            <person name="Lundholm N."/>
            <person name="Nishiyama T."/>
            <person name="Yang H."/>
            <person name="Hasebe M."/>
            <person name="Li S."/>
            <person name="Pierce S.K."/>
            <person name="Wang J."/>
        </authorList>
    </citation>
    <scope>NUCLEOTIDE SEQUENCE [LARGE SCALE GENOMIC DNA]</scope>
    <source>
        <strain evidence="8">EC2010</strain>
        <tissue evidence="8">Whole organism of an adult</tissue>
    </source>
</reference>
<dbReference type="InterPro" id="IPR019787">
    <property type="entry name" value="Znf_PHD-finger"/>
</dbReference>
<evidence type="ECO:0000256" key="5">
    <source>
        <dbReference type="SAM" id="Coils"/>
    </source>
</evidence>
<evidence type="ECO:0000313" key="8">
    <source>
        <dbReference type="EMBL" id="RUS75853.1"/>
    </source>
</evidence>
<dbReference type="SMART" id="SM00249">
    <property type="entry name" value="PHD"/>
    <property type="match status" value="1"/>
</dbReference>
<accession>A0A433T2S1</accession>
<gene>
    <name evidence="8" type="ORF">EGW08_016374</name>
</gene>
<feature type="region of interest" description="Disordered" evidence="6">
    <location>
        <begin position="1"/>
        <end position="23"/>
    </location>
</feature>
<evidence type="ECO:0000313" key="9">
    <source>
        <dbReference type="Proteomes" id="UP000271974"/>
    </source>
</evidence>
<dbReference type="GO" id="GO:0008270">
    <property type="term" value="F:zinc ion binding"/>
    <property type="evidence" value="ECO:0007669"/>
    <property type="project" value="UniProtKB-KW"/>
</dbReference>
<keyword evidence="5" id="KW-0175">Coiled coil</keyword>
<organism evidence="8 9">
    <name type="scientific">Elysia chlorotica</name>
    <name type="common">Eastern emerald elysia</name>
    <name type="synonym">Sea slug</name>
    <dbReference type="NCBI Taxonomy" id="188477"/>
    <lineage>
        <taxon>Eukaryota</taxon>
        <taxon>Metazoa</taxon>
        <taxon>Spiralia</taxon>
        <taxon>Lophotrochozoa</taxon>
        <taxon>Mollusca</taxon>
        <taxon>Gastropoda</taxon>
        <taxon>Heterobranchia</taxon>
        <taxon>Euthyneura</taxon>
        <taxon>Panpulmonata</taxon>
        <taxon>Sacoglossa</taxon>
        <taxon>Placobranchoidea</taxon>
        <taxon>Plakobranchidae</taxon>
        <taxon>Elysia</taxon>
    </lineage>
</organism>
<dbReference type="InterPro" id="IPR013083">
    <property type="entry name" value="Znf_RING/FYVE/PHD"/>
</dbReference>
<dbReference type="EMBL" id="RQTK01000705">
    <property type="protein sequence ID" value="RUS75853.1"/>
    <property type="molecule type" value="Genomic_DNA"/>
</dbReference>
<evidence type="ECO:0000259" key="7">
    <source>
        <dbReference type="PROSITE" id="PS50016"/>
    </source>
</evidence>
<feature type="compositionally biased region" description="Basic and acidic residues" evidence="6">
    <location>
        <begin position="14"/>
        <end position="23"/>
    </location>
</feature>
<keyword evidence="1" id="KW-0479">Metal-binding</keyword>
<dbReference type="PROSITE" id="PS01359">
    <property type="entry name" value="ZF_PHD_1"/>
    <property type="match status" value="1"/>
</dbReference>
<feature type="compositionally biased region" description="Low complexity" evidence="6">
    <location>
        <begin position="1"/>
        <end position="12"/>
    </location>
</feature>
<protein>
    <recommendedName>
        <fullName evidence="7">PHD-type domain-containing protein</fullName>
    </recommendedName>
</protein>
<evidence type="ECO:0000256" key="1">
    <source>
        <dbReference type="ARBA" id="ARBA00022723"/>
    </source>
</evidence>
<dbReference type="AlphaFoldDB" id="A0A433T2S1"/>
<dbReference type="PANTHER" id="PTHR37445">
    <property type="entry name" value="PROTEIN CBG24663"/>
    <property type="match status" value="1"/>
</dbReference>
<dbReference type="SUPFAM" id="SSF57903">
    <property type="entry name" value="FYVE/PHD zinc finger"/>
    <property type="match status" value="1"/>
</dbReference>
<keyword evidence="9" id="KW-1185">Reference proteome</keyword>
<evidence type="ECO:0000256" key="4">
    <source>
        <dbReference type="PROSITE-ProRule" id="PRU00146"/>
    </source>
</evidence>
<evidence type="ECO:0000256" key="6">
    <source>
        <dbReference type="SAM" id="MobiDB-lite"/>
    </source>
</evidence>
<evidence type="ECO:0000256" key="3">
    <source>
        <dbReference type="ARBA" id="ARBA00022833"/>
    </source>
</evidence>
<comment type="caution">
    <text evidence="8">The sequence shown here is derived from an EMBL/GenBank/DDBJ whole genome shotgun (WGS) entry which is preliminary data.</text>
</comment>
<name>A0A433T2S1_ELYCH</name>
<dbReference type="InterPro" id="IPR019786">
    <property type="entry name" value="Zinc_finger_PHD-type_CS"/>
</dbReference>
<keyword evidence="3" id="KW-0862">Zinc</keyword>
<feature type="domain" description="PHD-type" evidence="7">
    <location>
        <begin position="18"/>
        <end position="80"/>
    </location>
</feature>
<dbReference type="CDD" id="cd15489">
    <property type="entry name" value="PHD_SF"/>
    <property type="match status" value="1"/>
</dbReference>
<dbReference type="PROSITE" id="PS50016">
    <property type="entry name" value="ZF_PHD_2"/>
    <property type="match status" value="1"/>
</dbReference>
<sequence length="305" mass="34836">MSTERNNTSSSRSSKKENTACGKCDKEVGRKDPALKCDMCEIWHHTNCEAVPDSFYKAIQETGQGASQGLHWYCRKCNKFATRFMAGLNSLSLRQDALEEKVKGIENQAEATNNSVAEMAKGKLPSGMLGTVKEVAKEAQEETRNRIWRGRNLLIFGLDEPEHKDRDMRATEDNRRVKDLLGFSQDNALPKEIRRIGNYDAEKCRPLRVAYATENDRDDTLRNFRKAKKTEETAKDTPKPLQKISMRRDMTPTERKEEADLFAALKKKQEESKKMGDDRALWIRRGGRIVNLANYADHPPPRGEQ</sequence>